<organism evidence="1">
    <name type="scientific">Rhizophora mucronata</name>
    <name type="common">Asiatic mangrove</name>
    <dbReference type="NCBI Taxonomy" id="61149"/>
    <lineage>
        <taxon>Eukaryota</taxon>
        <taxon>Viridiplantae</taxon>
        <taxon>Streptophyta</taxon>
        <taxon>Embryophyta</taxon>
        <taxon>Tracheophyta</taxon>
        <taxon>Spermatophyta</taxon>
        <taxon>Magnoliopsida</taxon>
        <taxon>eudicotyledons</taxon>
        <taxon>Gunneridae</taxon>
        <taxon>Pentapetalae</taxon>
        <taxon>rosids</taxon>
        <taxon>fabids</taxon>
        <taxon>Malpighiales</taxon>
        <taxon>Rhizophoraceae</taxon>
        <taxon>Rhizophora</taxon>
    </lineage>
</organism>
<dbReference type="EMBL" id="GGEC01029278">
    <property type="protein sequence ID" value="MBX09762.1"/>
    <property type="molecule type" value="Transcribed_RNA"/>
</dbReference>
<sequence>MSLLLFTFGNDSVVGESCASSLLHLMPFMARGYFLFHYPGSSQDLTVKCEF</sequence>
<reference evidence="1" key="1">
    <citation type="submission" date="2018-02" db="EMBL/GenBank/DDBJ databases">
        <title>Rhizophora mucronata_Transcriptome.</title>
        <authorList>
            <person name="Meera S.P."/>
            <person name="Sreeshan A."/>
            <person name="Augustine A."/>
        </authorList>
    </citation>
    <scope>NUCLEOTIDE SEQUENCE</scope>
    <source>
        <tissue evidence="1">Leaf</tissue>
    </source>
</reference>
<evidence type="ECO:0000313" key="1">
    <source>
        <dbReference type="EMBL" id="MBX09762.1"/>
    </source>
</evidence>
<accession>A0A2P2KVM4</accession>
<proteinExistence type="predicted"/>
<name>A0A2P2KVM4_RHIMU</name>
<dbReference type="AlphaFoldDB" id="A0A2P2KVM4"/>
<protein>
    <submittedName>
        <fullName evidence="1">Uncharacterized protein</fullName>
    </submittedName>
</protein>